<name>A0A1Q3B566_CEPFO</name>
<dbReference type="GO" id="GO:0003700">
    <property type="term" value="F:DNA-binding transcription factor activity"/>
    <property type="evidence" value="ECO:0007669"/>
    <property type="project" value="InterPro"/>
</dbReference>
<feature type="region of interest" description="Disordered" evidence="7">
    <location>
        <begin position="1"/>
        <end position="67"/>
    </location>
</feature>
<keyword evidence="6" id="KW-0539">Nucleus</keyword>
<dbReference type="SUPFAM" id="SSF54171">
    <property type="entry name" value="DNA-binding domain"/>
    <property type="match status" value="1"/>
</dbReference>
<dbReference type="AlphaFoldDB" id="A0A1Q3B566"/>
<dbReference type="Pfam" id="PF00847">
    <property type="entry name" value="AP2"/>
    <property type="match status" value="1"/>
</dbReference>
<evidence type="ECO:0000313" key="9">
    <source>
        <dbReference type="EMBL" id="GAV63025.1"/>
    </source>
</evidence>
<evidence type="ECO:0000259" key="8">
    <source>
        <dbReference type="PROSITE" id="PS51032"/>
    </source>
</evidence>
<feature type="domain" description="AP2/ERF" evidence="8">
    <location>
        <begin position="65"/>
        <end position="122"/>
    </location>
</feature>
<evidence type="ECO:0000256" key="6">
    <source>
        <dbReference type="ARBA" id="ARBA00023242"/>
    </source>
</evidence>
<dbReference type="PANTHER" id="PTHR31677:SF245">
    <property type="entry name" value="ETHYLENE-RESPONSIVE TRANSCRIPTION FACTOR ESR1"/>
    <property type="match status" value="1"/>
</dbReference>
<dbReference type="FunCoup" id="A0A1Q3B566">
    <property type="interactions" value="14"/>
</dbReference>
<evidence type="ECO:0000313" key="10">
    <source>
        <dbReference type="Proteomes" id="UP000187406"/>
    </source>
</evidence>
<accession>A0A1Q3B566</accession>
<gene>
    <name evidence="9" type="ORF">CFOL_v3_06547</name>
</gene>
<feature type="compositionally biased region" description="Polar residues" evidence="7">
    <location>
        <begin position="10"/>
        <end position="22"/>
    </location>
</feature>
<reference evidence="10" key="1">
    <citation type="submission" date="2016-04" db="EMBL/GenBank/DDBJ databases">
        <title>Cephalotus genome sequencing.</title>
        <authorList>
            <person name="Fukushima K."/>
            <person name="Hasebe M."/>
            <person name="Fang X."/>
        </authorList>
    </citation>
    <scope>NUCLEOTIDE SEQUENCE [LARGE SCALE GENOMIC DNA]</scope>
    <source>
        <strain evidence="10">cv. St1</strain>
    </source>
</reference>
<feature type="compositionally biased region" description="Low complexity" evidence="7">
    <location>
        <begin position="28"/>
        <end position="50"/>
    </location>
</feature>
<comment type="subcellular location">
    <subcellularLocation>
        <location evidence="1">Nucleus</location>
    </subcellularLocation>
</comment>
<dbReference type="GO" id="GO:0003677">
    <property type="term" value="F:DNA binding"/>
    <property type="evidence" value="ECO:0007669"/>
    <property type="project" value="UniProtKB-KW"/>
</dbReference>
<dbReference type="PROSITE" id="PS51032">
    <property type="entry name" value="AP2_ERF"/>
    <property type="match status" value="1"/>
</dbReference>
<dbReference type="InterPro" id="IPR001471">
    <property type="entry name" value="AP2/ERF_dom"/>
</dbReference>
<organism evidence="9 10">
    <name type="scientific">Cephalotus follicularis</name>
    <name type="common">Albany pitcher plant</name>
    <dbReference type="NCBI Taxonomy" id="3775"/>
    <lineage>
        <taxon>Eukaryota</taxon>
        <taxon>Viridiplantae</taxon>
        <taxon>Streptophyta</taxon>
        <taxon>Embryophyta</taxon>
        <taxon>Tracheophyta</taxon>
        <taxon>Spermatophyta</taxon>
        <taxon>Magnoliopsida</taxon>
        <taxon>eudicotyledons</taxon>
        <taxon>Gunneridae</taxon>
        <taxon>Pentapetalae</taxon>
        <taxon>rosids</taxon>
        <taxon>fabids</taxon>
        <taxon>Oxalidales</taxon>
        <taxon>Cephalotaceae</taxon>
        <taxon>Cephalotus</taxon>
    </lineage>
</organism>
<dbReference type="Proteomes" id="UP000187406">
    <property type="component" value="Unassembled WGS sequence"/>
</dbReference>
<evidence type="ECO:0000256" key="5">
    <source>
        <dbReference type="ARBA" id="ARBA00023163"/>
    </source>
</evidence>
<dbReference type="STRING" id="3775.A0A1Q3B566"/>
<keyword evidence="10" id="KW-1185">Reference proteome</keyword>
<dbReference type="Gene3D" id="3.30.730.10">
    <property type="entry name" value="AP2/ERF domain"/>
    <property type="match status" value="1"/>
</dbReference>
<comment type="caution">
    <text evidence="9">The sequence shown here is derived from an EMBL/GenBank/DDBJ whole genome shotgun (WGS) entry which is preliminary data.</text>
</comment>
<evidence type="ECO:0000256" key="4">
    <source>
        <dbReference type="ARBA" id="ARBA00023125"/>
    </source>
</evidence>
<dbReference type="InParanoid" id="A0A1Q3B566"/>
<dbReference type="GO" id="GO:0005634">
    <property type="term" value="C:nucleus"/>
    <property type="evidence" value="ECO:0007669"/>
    <property type="project" value="UniProtKB-SubCell"/>
</dbReference>
<dbReference type="PANTHER" id="PTHR31677">
    <property type="entry name" value="AP2 DOMAIN CLASS TRANSCRIPTION FACTOR"/>
    <property type="match status" value="1"/>
</dbReference>
<dbReference type="PRINTS" id="PR00367">
    <property type="entry name" value="ETHRSPELEMNT"/>
</dbReference>
<dbReference type="InterPro" id="IPR036955">
    <property type="entry name" value="AP2/ERF_dom_sf"/>
</dbReference>
<dbReference type="InterPro" id="IPR016177">
    <property type="entry name" value="DNA-bd_dom_sf"/>
</dbReference>
<dbReference type="OrthoDB" id="1902708at2759"/>
<evidence type="ECO:0000256" key="2">
    <source>
        <dbReference type="ARBA" id="ARBA00022745"/>
    </source>
</evidence>
<keyword evidence="3" id="KW-0805">Transcription regulation</keyword>
<dbReference type="CDD" id="cd00018">
    <property type="entry name" value="AP2"/>
    <property type="match status" value="1"/>
</dbReference>
<dbReference type="EMBL" id="BDDD01000289">
    <property type="protein sequence ID" value="GAV63025.1"/>
    <property type="molecule type" value="Genomic_DNA"/>
</dbReference>
<sequence length="422" mass="46748">MEEALRRLNGMTQTPKPETINDQQKKCNTTATNTTTTTATATNTTNTNTNKRSLKETNGTNGSIRYRGVRRRPWGRYAAEIRDPQSKERRWLGTFDTAEEAACAYDYAARAMRGLKARTNFVYHNSDPHSTTDNHLIPPFNFSTKQSQPSITRQRPHQFGPSSHWSSFANPQTFGDLTGGSVVPQRNSSLNMLLLRDLLNSSSNSSLYTPPQTLYDHFSYINGPSSSSPPSTSCGFPIMTPSSTTATTRSSDASANTCDIFNGSTMTLPLKVENHVYNPGGTIKMKNAQADDMEFLPQEPSDSGLLQEIIQGFLPKSKKCDFTKTSNFITEDSFVAPVTDMPFSQSLDGFKREIKNENFGLCFDYHGGPTEFQNFHGVFGSQSLSYGNEQPVNLSVGSESLLDDIFQYPEIMNAFAARVQNA</sequence>
<keyword evidence="5" id="KW-0804">Transcription</keyword>
<evidence type="ECO:0000256" key="1">
    <source>
        <dbReference type="ARBA" id="ARBA00004123"/>
    </source>
</evidence>
<dbReference type="SMART" id="SM00380">
    <property type="entry name" value="AP2"/>
    <property type="match status" value="1"/>
</dbReference>
<protein>
    <submittedName>
        <fullName evidence="9">AP2 domain-containing protein</fullName>
    </submittedName>
</protein>
<dbReference type="GO" id="GO:0009873">
    <property type="term" value="P:ethylene-activated signaling pathway"/>
    <property type="evidence" value="ECO:0007669"/>
    <property type="project" value="UniProtKB-KW"/>
</dbReference>
<dbReference type="FunFam" id="3.30.730.10:FF:000001">
    <property type="entry name" value="Ethylene-responsive transcription factor 2"/>
    <property type="match status" value="1"/>
</dbReference>
<evidence type="ECO:0000256" key="3">
    <source>
        <dbReference type="ARBA" id="ARBA00023015"/>
    </source>
</evidence>
<keyword evidence="2" id="KW-0936">Ethylene signaling pathway</keyword>
<proteinExistence type="predicted"/>
<evidence type="ECO:0000256" key="7">
    <source>
        <dbReference type="SAM" id="MobiDB-lite"/>
    </source>
</evidence>
<keyword evidence="4" id="KW-0238">DNA-binding</keyword>